<sequence length="302" mass="32903">MTQARADNPLYTRAYAAMDRGDLAAAQRYFSKLIRETPQNRHYHYMYALASKYRGDWTGALTHNLRAIALAAEHDDAPYWNAGIAATALEDWAKARRLWRACGIAVPEGTGPISGNYGIAAIRLHPWAATSETVLARRIDPVRARLLGVPHPASGHRFGDIILHDSVPTGYRQHNGMEIPEYSELARLKPSPYPTYTARVRCSDAAELQSLLDDGASGDIACIEARPANSDGSITLDIAAKTRLAVAQLLCDWALAADSRSLEHISSEELPVPPPDGHPHWWLAPKNTAPLPAADSAVHAAP</sequence>
<protein>
    <submittedName>
        <fullName evidence="2">Type III secretion low calcium response chaperone LcrH/SycD</fullName>
    </submittedName>
</protein>
<dbReference type="OrthoDB" id="5982980at2"/>
<name>A0A381ED64_9GAMM</name>
<organism evidence="2 3">
    <name type="scientific">Cardiobacterium valvarum</name>
    <dbReference type="NCBI Taxonomy" id="194702"/>
    <lineage>
        <taxon>Bacteria</taxon>
        <taxon>Pseudomonadati</taxon>
        <taxon>Pseudomonadota</taxon>
        <taxon>Gammaproteobacteria</taxon>
        <taxon>Cardiobacteriales</taxon>
        <taxon>Cardiobacteriaceae</taxon>
        <taxon>Cardiobacterium</taxon>
    </lineage>
</organism>
<dbReference type="RefSeq" id="WP_115612316.1">
    <property type="nucleotide sequence ID" value="NZ_JBHLZC010000001.1"/>
</dbReference>
<feature type="region of interest" description="Disordered" evidence="1">
    <location>
        <begin position="267"/>
        <end position="286"/>
    </location>
</feature>
<proteinExistence type="predicted"/>
<keyword evidence="3" id="KW-1185">Reference proteome</keyword>
<dbReference type="SUPFAM" id="SSF48452">
    <property type="entry name" value="TPR-like"/>
    <property type="match status" value="1"/>
</dbReference>
<evidence type="ECO:0000313" key="2">
    <source>
        <dbReference type="EMBL" id="SUX24981.1"/>
    </source>
</evidence>
<accession>A0A381ED64</accession>
<dbReference type="InterPro" id="IPR011990">
    <property type="entry name" value="TPR-like_helical_dom_sf"/>
</dbReference>
<dbReference type="EMBL" id="UFUW01000001">
    <property type="protein sequence ID" value="SUX24981.1"/>
    <property type="molecule type" value="Genomic_DNA"/>
</dbReference>
<gene>
    <name evidence="2" type="ORF">NCTC13294_02181</name>
</gene>
<dbReference type="Gene3D" id="1.25.40.10">
    <property type="entry name" value="Tetratricopeptide repeat domain"/>
    <property type="match status" value="1"/>
</dbReference>
<evidence type="ECO:0000256" key="1">
    <source>
        <dbReference type="SAM" id="MobiDB-lite"/>
    </source>
</evidence>
<dbReference type="AlphaFoldDB" id="A0A381ED64"/>
<reference evidence="2 3" key="1">
    <citation type="submission" date="2018-06" db="EMBL/GenBank/DDBJ databases">
        <authorList>
            <consortium name="Pathogen Informatics"/>
            <person name="Doyle S."/>
        </authorList>
    </citation>
    <scope>NUCLEOTIDE SEQUENCE [LARGE SCALE GENOMIC DNA]</scope>
    <source>
        <strain evidence="2 3">NCTC13294</strain>
    </source>
</reference>
<evidence type="ECO:0000313" key="3">
    <source>
        <dbReference type="Proteomes" id="UP000254572"/>
    </source>
</evidence>
<dbReference type="Proteomes" id="UP000254572">
    <property type="component" value="Unassembled WGS sequence"/>
</dbReference>